<protein>
    <submittedName>
        <fullName evidence="1">Kinesin-like protein</fullName>
    </submittedName>
</protein>
<organism evidence="1 2">
    <name type="scientific">Trifolium medium</name>
    <dbReference type="NCBI Taxonomy" id="97028"/>
    <lineage>
        <taxon>Eukaryota</taxon>
        <taxon>Viridiplantae</taxon>
        <taxon>Streptophyta</taxon>
        <taxon>Embryophyta</taxon>
        <taxon>Tracheophyta</taxon>
        <taxon>Spermatophyta</taxon>
        <taxon>Magnoliopsida</taxon>
        <taxon>eudicotyledons</taxon>
        <taxon>Gunneridae</taxon>
        <taxon>Pentapetalae</taxon>
        <taxon>rosids</taxon>
        <taxon>fabids</taxon>
        <taxon>Fabales</taxon>
        <taxon>Fabaceae</taxon>
        <taxon>Papilionoideae</taxon>
        <taxon>50 kb inversion clade</taxon>
        <taxon>NPAAA clade</taxon>
        <taxon>Hologalegina</taxon>
        <taxon>IRL clade</taxon>
        <taxon>Trifolieae</taxon>
        <taxon>Trifolium</taxon>
    </lineage>
</organism>
<dbReference type="EMBL" id="LXQA010244571">
    <property type="protein sequence ID" value="MCI37432.1"/>
    <property type="molecule type" value="Genomic_DNA"/>
</dbReference>
<evidence type="ECO:0000313" key="1">
    <source>
        <dbReference type="EMBL" id="MCI37432.1"/>
    </source>
</evidence>
<reference evidence="1 2" key="1">
    <citation type="journal article" date="2018" name="Front. Plant Sci.">
        <title>Red Clover (Trifolium pratense) and Zigzag Clover (T. medium) - A Picture of Genomic Similarities and Differences.</title>
        <authorList>
            <person name="Dluhosova J."/>
            <person name="Istvanek J."/>
            <person name="Nedelnik J."/>
            <person name="Repkova J."/>
        </authorList>
    </citation>
    <scope>NUCLEOTIDE SEQUENCE [LARGE SCALE GENOMIC DNA]</scope>
    <source>
        <strain evidence="2">cv. 10/8</strain>
        <tissue evidence="1">Leaf</tissue>
    </source>
</reference>
<dbReference type="AlphaFoldDB" id="A0A392RMK1"/>
<proteinExistence type="predicted"/>
<sequence>SWIGISLADPKLLQDHFVQFIHTSSGLRACRSFLQLLWLCCIWVMWSERNNKVFKAKESTVYQMLDKVKLHSFSWLKAYNVNLGVNSHMWWSSPFACLDIG</sequence>
<feature type="non-terminal residue" evidence="1">
    <location>
        <position position="1"/>
    </location>
</feature>
<evidence type="ECO:0000313" key="2">
    <source>
        <dbReference type="Proteomes" id="UP000265520"/>
    </source>
</evidence>
<comment type="caution">
    <text evidence="1">The sequence shown here is derived from an EMBL/GenBank/DDBJ whole genome shotgun (WGS) entry which is preliminary data.</text>
</comment>
<name>A0A392RMK1_9FABA</name>
<keyword evidence="2" id="KW-1185">Reference proteome</keyword>
<dbReference type="Proteomes" id="UP000265520">
    <property type="component" value="Unassembled WGS sequence"/>
</dbReference>
<accession>A0A392RMK1</accession>